<reference evidence="6 7" key="1">
    <citation type="submission" date="2023-03" db="EMBL/GenBank/DDBJ databases">
        <title>Draft genome sequence of Thalassotalea insulae KCTC 62186T.</title>
        <authorList>
            <person name="Sawabe T."/>
        </authorList>
    </citation>
    <scope>NUCLEOTIDE SEQUENCE [LARGE SCALE GENOMIC DNA]</scope>
    <source>
        <strain evidence="6 7">KCTC 62186</strain>
    </source>
</reference>
<dbReference type="SUPFAM" id="SSF46626">
    <property type="entry name" value="Cytochrome c"/>
    <property type="match status" value="1"/>
</dbReference>
<accession>A0ABQ6GLX7</accession>
<feature type="domain" description="Cytochrome c" evidence="5">
    <location>
        <begin position="34"/>
        <end position="133"/>
    </location>
</feature>
<dbReference type="PROSITE" id="PS51257">
    <property type="entry name" value="PROKAR_LIPOPROTEIN"/>
    <property type="match status" value="1"/>
</dbReference>
<protein>
    <recommendedName>
        <fullName evidence="5">Cytochrome c domain-containing protein</fullName>
    </recommendedName>
</protein>
<evidence type="ECO:0000256" key="1">
    <source>
        <dbReference type="ARBA" id="ARBA00022617"/>
    </source>
</evidence>
<proteinExistence type="predicted"/>
<evidence type="ECO:0000313" key="7">
    <source>
        <dbReference type="Proteomes" id="UP001157186"/>
    </source>
</evidence>
<evidence type="ECO:0000259" key="5">
    <source>
        <dbReference type="PROSITE" id="PS51007"/>
    </source>
</evidence>
<keyword evidence="2 4" id="KW-0479">Metal-binding</keyword>
<evidence type="ECO:0000313" key="6">
    <source>
        <dbReference type="EMBL" id="GLX77013.1"/>
    </source>
</evidence>
<dbReference type="PROSITE" id="PS51007">
    <property type="entry name" value="CYTC"/>
    <property type="match status" value="1"/>
</dbReference>
<organism evidence="6 7">
    <name type="scientific">Thalassotalea insulae</name>
    <dbReference type="NCBI Taxonomy" id="2056778"/>
    <lineage>
        <taxon>Bacteria</taxon>
        <taxon>Pseudomonadati</taxon>
        <taxon>Pseudomonadota</taxon>
        <taxon>Gammaproteobacteria</taxon>
        <taxon>Alteromonadales</taxon>
        <taxon>Colwelliaceae</taxon>
        <taxon>Thalassotalea</taxon>
    </lineage>
</organism>
<dbReference type="Gene3D" id="1.10.760.10">
    <property type="entry name" value="Cytochrome c-like domain"/>
    <property type="match status" value="1"/>
</dbReference>
<evidence type="ECO:0000256" key="3">
    <source>
        <dbReference type="ARBA" id="ARBA00023004"/>
    </source>
</evidence>
<gene>
    <name evidence="6" type="ORF">tinsulaeT_03530</name>
</gene>
<dbReference type="Pfam" id="PF00034">
    <property type="entry name" value="Cytochrom_C"/>
    <property type="match status" value="1"/>
</dbReference>
<dbReference type="InterPro" id="IPR009056">
    <property type="entry name" value="Cyt_c-like_dom"/>
</dbReference>
<keyword evidence="1 4" id="KW-0349">Heme</keyword>
<dbReference type="EMBL" id="BSST01000001">
    <property type="protein sequence ID" value="GLX77013.1"/>
    <property type="molecule type" value="Genomic_DNA"/>
</dbReference>
<sequence>MKYLVSGVFFLCLLLIVSCDKGADSPRGFSLPHGDADLGKQVFIKYQCSGCHQIDDITQPQEAEFSIRLGGKTTQVKTYAELVTSVINPSHKFARGYPLSKIQQDGTSKMKVFNDVMTITELINLVAFIQPHYELMPYKNTNYQYYTY</sequence>
<dbReference type="Proteomes" id="UP001157186">
    <property type="component" value="Unassembled WGS sequence"/>
</dbReference>
<keyword evidence="3 4" id="KW-0408">Iron</keyword>
<name>A0ABQ6GLX7_9GAMM</name>
<evidence type="ECO:0000256" key="2">
    <source>
        <dbReference type="ARBA" id="ARBA00022723"/>
    </source>
</evidence>
<dbReference type="RefSeq" id="WP_284242841.1">
    <property type="nucleotide sequence ID" value="NZ_BSST01000001.1"/>
</dbReference>
<dbReference type="InterPro" id="IPR036909">
    <property type="entry name" value="Cyt_c-like_dom_sf"/>
</dbReference>
<evidence type="ECO:0000256" key="4">
    <source>
        <dbReference type="PROSITE-ProRule" id="PRU00433"/>
    </source>
</evidence>
<comment type="caution">
    <text evidence="6">The sequence shown here is derived from an EMBL/GenBank/DDBJ whole genome shotgun (WGS) entry which is preliminary data.</text>
</comment>
<keyword evidence="7" id="KW-1185">Reference proteome</keyword>